<keyword evidence="4" id="KW-1185">Reference proteome</keyword>
<comment type="caution">
    <text evidence="3">The sequence shown here is derived from an EMBL/GenBank/DDBJ whole genome shotgun (WGS) entry which is preliminary data.</text>
</comment>
<evidence type="ECO:0000313" key="3">
    <source>
        <dbReference type="EMBL" id="PUE60166.1"/>
    </source>
</evidence>
<dbReference type="Pfam" id="PF13432">
    <property type="entry name" value="TPR_16"/>
    <property type="match status" value="1"/>
</dbReference>
<dbReference type="NCBIfam" id="NF033920">
    <property type="entry name" value="C39_PA2778_fam"/>
    <property type="match status" value="1"/>
</dbReference>
<feature type="signal peptide" evidence="1">
    <location>
        <begin position="1"/>
        <end position="29"/>
    </location>
</feature>
<name>A0A315EQJ1_9BURK</name>
<organism evidence="3 4">
    <name type="scientific">Limnohabitans curvus</name>
    <dbReference type="NCBI Taxonomy" id="323423"/>
    <lineage>
        <taxon>Bacteria</taxon>
        <taxon>Pseudomonadati</taxon>
        <taxon>Pseudomonadota</taxon>
        <taxon>Betaproteobacteria</taxon>
        <taxon>Burkholderiales</taxon>
        <taxon>Comamonadaceae</taxon>
        <taxon>Limnohabitans</taxon>
    </lineage>
</organism>
<dbReference type="EMBL" id="NESP01000001">
    <property type="protein sequence ID" value="PUE60166.1"/>
    <property type="molecule type" value="Genomic_DNA"/>
</dbReference>
<dbReference type="InterPro" id="IPR011990">
    <property type="entry name" value="TPR-like_helical_dom_sf"/>
</dbReference>
<proteinExistence type="predicted"/>
<feature type="chain" id="PRO_5016329997" description="Peptidase C39-like domain-containing protein" evidence="1">
    <location>
        <begin position="30"/>
        <end position="318"/>
    </location>
</feature>
<accession>A0A315EQJ1</accession>
<dbReference type="Gene3D" id="1.25.40.10">
    <property type="entry name" value="Tetratricopeptide repeat domain"/>
    <property type="match status" value="1"/>
</dbReference>
<gene>
    <name evidence="3" type="ORF">B9Z44_11655</name>
</gene>
<dbReference type="InterPro" id="IPR039563">
    <property type="entry name" value="Peptidase_C39_single_dom"/>
</dbReference>
<dbReference type="Pfam" id="PF13529">
    <property type="entry name" value="Peptidase_C39_2"/>
    <property type="match status" value="1"/>
</dbReference>
<reference evidence="3 4" key="1">
    <citation type="submission" date="2017-04" db="EMBL/GenBank/DDBJ databases">
        <title>Unexpected and diverse lifestyles within the genus Limnohabitans.</title>
        <authorList>
            <person name="Kasalicky V."/>
            <person name="Mehrshad M."/>
            <person name="Andrei S.-A."/>
            <person name="Salcher M."/>
            <person name="Kratochvilova H."/>
            <person name="Simek K."/>
            <person name="Ghai R."/>
        </authorList>
    </citation>
    <scope>NUCLEOTIDE SEQUENCE [LARGE SCALE GENOMIC DNA]</scope>
    <source>
        <strain evidence="3 4">MWH-C5</strain>
    </source>
</reference>
<protein>
    <recommendedName>
        <fullName evidence="2">Peptidase C39-like domain-containing protein</fullName>
    </recommendedName>
</protein>
<dbReference type="Gene3D" id="3.90.70.10">
    <property type="entry name" value="Cysteine proteinases"/>
    <property type="match status" value="1"/>
</dbReference>
<dbReference type="CDD" id="cd02549">
    <property type="entry name" value="Peptidase_C39A"/>
    <property type="match status" value="1"/>
</dbReference>
<evidence type="ECO:0000259" key="2">
    <source>
        <dbReference type="Pfam" id="PF13529"/>
    </source>
</evidence>
<dbReference type="PROSITE" id="PS51257">
    <property type="entry name" value="PROKAR_LIPOPROTEIN"/>
    <property type="match status" value="1"/>
</dbReference>
<evidence type="ECO:0000313" key="4">
    <source>
        <dbReference type="Proteomes" id="UP000251341"/>
    </source>
</evidence>
<dbReference type="SUPFAM" id="SSF48452">
    <property type="entry name" value="TPR-like"/>
    <property type="match status" value="1"/>
</dbReference>
<evidence type="ECO:0000256" key="1">
    <source>
        <dbReference type="SAM" id="SignalP"/>
    </source>
</evidence>
<dbReference type="AlphaFoldDB" id="A0A315EQJ1"/>
<keyword evidence="1" id="KW-0732">Signal</keyword>
<feature type="domain" description="Peptidase C39-like" evidence="2">
    <location>
        <begin position="51"/>
        <end position="161"/>
    </location>
</feature>
<dbReference type="InterPro" id="IPR039564">
    <property type="entry name" value="Peptidase_C39-like"/>
</dbReference>
<sequence length="318" mass="34645">MRLRIWVGFNRVRACGLTAALVLSLVGCASVPLSNGFAHSSQLARQVELQDVAFYPQTQDQCGPAALATVLHHAGIERTLQQLEADVYVPQRQGSLPLEMLGGARRAGVLPYLLKTEPQALLQEVAAGHPVVVLQNLRWDWLPLWHYAVVVGYDQTAGTVVLRSGDEKRLLMSMADFESSWAKANRWAFVALPPDQLPATASAAEFVEAAITLERVAPSQAVRAYQVALQAWPDNLEARLALGNSHYKQGNLQAAQAQYAQATVDHPNAPDAWNNLAQVLYETRQLAQARAAIVNAVALGGARAERYKATQMAIDKNP</sequence>
<dbReference type="Proteomes" id="UP000251341">
    <property type="component" value="Unassembled WGS sequence"/>
</dbReference>